<keyword evidence="2" id="KW-1185">Reference proteome</keyword>
<evidence type="ECO:0000313" key="1">
    <source>
        <dbReference type="EMBL" id="AGM15427.1"/>
    </source>
</evidence>
<name>A0AC59EWT5_9VIRU</name>
<accession>A0AC59EWT5</accession>
<sequence length="62" mass="7423">MEDDNTAERWEKTDAPYDYFVSTSGRVKNKKDRIMKQQFNEDGYYCLGLTNKKNKNSFQLVY</sequence>
<protein>
    <submittedName>
        <fullName evidence="1">Uncharacterized protein</fullName>
    </submittedName>
</protein>
<proteinExistence type="predicted"/>
<dbReference type="Proteomes" id="UP000204225">
    <property type="component" value="Segment"/>
</dbReference>
<organism evidence="1 2">
    <name type="scientific">Phaeocystis globosa virus PgV-16T</name>
    <dbReference type="NCBI Taxonomy" id="3071227"/>
    <lineage>
        <taxon>Viruses</taxon>
        <taxon>Varidnaviria</taxon>
        <taxon>Bamfordvirae</taxon>
        <taxon>Nucleocytoviricota</taxon>
        <taxon>Megaviricetes</taxon>
        <taxon>Imitervirales</taxon>
        <taxon>Mesomimiviridae</taxon>
        <taxon>Tethysvirus</taxon>
        <taxon>Tethysvirus hollandense</taxon>
    </lineage>
</organism>
<dbReference type="EMBL" id="KC662249">
    <property type="protein sequence ID" value="AGM15427.1"/>
    <property type="molecule type" value="Genomic_DNA"/>
</dbReference>
<gene>
    <name evidence="1" type="ORF">PGCG_00115</name>
</gene>
<evidence type="ECO:0000313" key="2">
    <source>
        <dbReference type="Proteomes" id="UP000204225"/>
    </source>
</evidence>
<reference evidence="1 2" key="1">
    <citation type="journal article" date="2013" name="Proc. Natl. Acad. Sci. U.S.A.">
        <title>Genome of Phaeocystis globosa virus PgV-16T highlights the common ancestry of the largest known DNA viruses infecting eukaryotes.</title>
        <authorList>
            <person name="Santini S."/>
            <person name="Jeudy S."/>
            <person name="Bartoli J."/>
            <person name="Poirot O."/>
            <person name="Lescot M."/>
            <person name="Abergel C."/>
            <person name="Barbe V."/>
            <person name="Wommack K.E."/>
            <person name="Noordeloos A.A."/>
            <person name="Brussaard C.P."/>
            <person name="Claverie J.M."/>
        </authorList>
    </citation>
    <scope>NUCLEOTIDE SEQUENCE [LARGE SCALE GENOMIC DNA]</scope>
    <source>
        <strain evidence="1 2">16T</strain>
    </source>
</reference>